<evidence type="ECO:0000256" key="1">
    <source>
        <dbReference type="ARBA" id="ARBA00022801"/>
    </source>
</evidence>
<reference evidence="4" key="1">
    <citation type="submission" date="2019-10" db="EMBL/GenBank/DDBJ databases">
        <title>Streptomyces sp. nov., a novel actinobacterium isolated from alkaline environment.</title>
        <authorList>
            <person name="Golinska P."/>
        </authorList>
    </citation>
    <scope>NUCLEOTIDE SEQUENCE [LARGE SCALE GENOMIC DNA]</scope>
    <source>
        <strain evidence="4">DSM 42108</strain>
    </source>
</reference>
<dbReference type="AlphaFoldDB" id="A0A7W3XY11"/>
<evidence type="ECO:0000259" key="2">
    <source>
        <dbReference type="Pfam" id="PF20434"/>
    </source>
</evidence>
<proteinExistence type="predicted"/>
<dbReference type="InterPro" id="IPR029058">
    <property type="entry name" value="AB_hydrolase_fold"/>
</dbReference>
<protein>
    <submittedName>
        <fullName evidence="3">Alpha/beta hydrolase fold domain-containing protein</fullName>
    </submittedName>
</protein>
<dbReference type="InterPro" id="IPR050300">
    <property type="entry name" value="GDXG_lipolytic_enzyme"/>
</dbReference>
<dbReference type="PANTHER" id="PTHR48081">
    <property type="entry name" value="AB HYDROLASE SUPERFAMILY PROTEIN C4A8.06C"/>
    <property type="match status" value="1"/>
</dbReference>
<sequence length="288" mass="29036">MAETGRDAEEIAALLALDPVPPDATLRYGEDHPDQVVDLYGTRPGEGPPVRVVALHGGFWRAAHDRAHLSPAAAALAAAGLPVALVEYRRVGAGGGWPVTGEDVCAALDALDGLEAPPAADPIGADDGGSVLLGHSAGGHLALWAACRALAPERERRRERGGPVAGARGVVAVAPVADLADAVRTGLGDGAATALLGAGPGGAPDPALLADADPAAHPPPAVPVVSVHGTEDGQVPFDRSERWRARRPADRLVPLPGTGHYAPITPGTPAFARLLDTVGELLGTAPGE</sequence>
<gene>
    <name evidence="3" type="ORF">FOE67_17930</name>
</gene>
<dbReference type="GO" id="GO:0016787">
    <property type="term" value="F:hydrolase activity"/>
    <property type="evidence" value="ECO:0007669"/>
    <property type="project" value="UniProtKB-KW"/>
</dbReference>
<comment type="caution">
    <text evidence="3">The sequence shown here is derived from an EMBL/GenBank/DDBJ whole genome shotgun (WGS) entry which is preliminary data.</text>
</comment>
<organism evidence="3 4">
    <name type="scientific">Streptomyces calidiresistens</name>
    <dbReference type="NCBI Taxonomy" id="1485586"/>
    <lineage>
        <taxon>Bacteria</taxon>
        <taxon>Bacillati</taxon>
        <taxon>Actinomycetota</taxon>
        <taxon>Actinomycetes</taxon>
        <taxon>Kitasatosporales</taxon>
        <taxon>Streptomycetaceae</taxon>
        <taxon>Streptomyces</taxon>
    </lineage>
</organism>
<dbReference type="Proteomes" id="UP000530234">
    <property type="component" value="Unassembled WGS sequence"/>
</dbReference>
<dbReference type="Gene3D" id="3.40.50.1820">
    <property type="entry name" value="alpha/beta hydrolase"/>
    <property type="match status" value="1"/>
</dbReference>
<dbReference type="EMBL" id="VKHS01000487">
    <property type="protein sequence ID" value="MBB0231336.1"/>
    <property type="molecule type" value="Genomic_DNA"/>
</dbReference>
<accession>A0A7W3XY11</accession>
<feature type="domain" description="BD-FAE-like" evidence="2">
    <location>
        <begin position="38"/>
        <end position="242"/>
    </location>
</feature>
<keyword evidence="4" id="KW-1185">Reference proteome</keyword>
<dbReference type="RefSeq" id="WP_182665597.1">
    <property type="nucleotide sequence ID" value="NZ_VKHS01000487.1"/>
</dbReference>
<evidence type="ECO:0000313" key="3">
    <source>
        <dbReference type="EMBL" id="MBB0231336.1"/>
    </source>
</evidence>
<dbReference type="InterPro" id="IPR049492">
    <property type="entry name" value="BD-FAE-like_dom"/>
</dbReference>
<keyword evidence="1 3" id="KW-0378">Hydrolase</keyword>
<name>A0A7W3XY11_9ACTN</name>
<evidence type="ECO:0000313" key="4">
    <source>
        <dbReference type="Proteomes" id="UP000530234"/>
    </source>
</evidence>
<dbReference type="Pfam" id="PF20434">
    <property type="entry name" value="BD-FAE"/>
    <property type="match status" value="1"/>
</dbReference>
<dbReference type="SUPFAM" id="SSF53474">
    <property type="entry name" value="alpha/beta-Hydrolases"/>
    <property type="match status" value="1"/>
</dbReference>